<dbReference type="PROSITE" id="PS50088">
    <property type="entry name" value="ANK_REPEAT"/>
    <property type="match status" value="5"/>
</dbReference>
<dbReference type="PANTHER" id="PTHR24161">
    <property type="entry name" value="ANK_REP_REGION DOMAIN-CONTAINING PROTEIN-RELATED"/>
    <property type="match status" value="1"/>
</dbReference>
<feature type="repeat" description="ANK" evidence="3">
    <location>
        <begin position="489"/>
        <end position="521"/>
    </location>
</feature>
<accession>A0AAW2ZMK5</accession>
<dbReference type="PROSITE" id="PS50297">
    <property type="entry name" value="ANK_REP_REGION"/>
    <property type="match status" value="3"/>
</dbReference>
<protein>
    <submittedName>
        <fullName evidence="6">Ankyrin</fullName>
    </submittedName>
</protein>
<feature type="repeat" description="ANK" evidence="3">
    <location>
        <begin position="321"/>
        <end position="353"/>
    </location>
</feature>
<gene>
    <name evidence="6" type="ORF">AKO1_009707</name>
</gene>
<reference evidence="6 7" key="1">
    <citation type="submission" date="2024-03" db="EMBL/GenBank/DDBJ databases">
        <title>The Acrasis kona genome and developmental transcriptomes reveal deep origins of eukaryotic multicellular pathways.</title>
        <authorList>
            <person name="Sheikh S."/>
            <person name="Fu C.-J."/>
            <person name="Brown M.W."/>
            <person name="Baldauf S.L."/>
        </authorList>
    </citation>
    <scope>NUCLEOTIDE SEQUENCE [LARGE SCALE GENOMIC DNA]</scope>
    <source>
        <strain evidence="6 7">ATCC MYA-3509</strain>
    </source>
</reference>
<feature type="region of interest" description="Disordered" evidence="5">
    <location>
        <begin position="101"/>
        <end position="190"/>
    </location>
</feature>
<name>A0AAW2ZMK5_9EUKA</name>
<dbReference type="AlphaFoldDB" id="A0AAW2ZMK5"/>
<dbReference type="InterPro" id="IPR036770">
    <property type="entry name" value="Ankyrin_rpt-contain_sf"/>
</dbReference>
<evidence type="ECO:0000256" key="4">
    <source>
        <dbReference type="SAM" id="Coils"/>
    </source>
</evidence>
<feature type="compositionally biased region" description="Polar residues" evidence="5">
    <location>
        <begin position="24"/>
        <end position="38"/>
    </location>
</feature>
<keyword evidence="4" id="KW-0175">Coiled coil</keyword>
<sequence length="626" mass="69544">MFRRPVSFLNNILSLIAPPIPTDELNTPRDNLSQTPTEEQVIEHQPVQKPIERSRSISENLVDQYTDRDLSSRSTTTIDSQRSSLLEDLFPSSRTPVKIQSIDMDTLLRPTGGRRKSYLRHSDVPKRPPRAKRTIPDDVYDSKNSSARSQQRSSERDIKDSSSGRNTPSRATSPQSKTIPDSKIDKTQVSQSSAAALGLAILQRTRSGELSNGPVEHVIKNLVTQHVDTSPNNISTPPKNEDQFGQQLSLKLDRLNGFSTDDSGSSERDTSVVPSLKINSKEPTSDAEFLDIVSKNGRNVVVVVEDILEEDPINIDFADRNGLTALHKSTQNGNPPLVKVLLEAGADCDIAAHNGYTALHWAAQGGHLEIVKMLVLYVKDIDASDIVWTPLLLAANNGFVDIVRVLAENKANLERRTDTGLTALLLATRSFMSDVVQVLCEFGADMEATIIGDETGWTCLHWVSHIGNLQLVELFCDFGAHVNAQTSEEGYTALMIACMGNNKDIVDLLLNSGANSRKRSKEGLTASEYCLRKGYTELNKLIERVSNDVIEVLYDTLDDAKVTIKNLDAKDKKTTAQIADLEKTKKEQVEKINKLEHENDQLLSDLEAFRDTIVQLRRYIEQNHNK</sequence>
<feature type="region of interest" description="Disordered" evidence="5">
    <location>
        <begin position="255"/>
        <end position="275"/>
    </location>
</feature>
<dbReference type="Pfam" id="PF12796">
    <property type="entry name" value="Ank_2"/>
    <property type="match status" value="3"/>
</dbReference>
<feature type="compositionally biased region" description="Basic and acidic residues" evidence="5">
    <location>
        <begin position="153"/>
        <end position="162"/>
    </location>
</feature>
<keyword evidence="7" id="KW-1185">Reference proteome</keyword>
<organism evidence="6 7">
    <name type="scientific">Acrasis kona</name>
    <dbReference type="NCBI Taxonomy" id="1008807"/>
    <lineage>
        <taxon>Eukaryota</taxon>
        <taxon>Discoba</taxon>
        <taxon>Heterolobosea</taxon>
        <taxon>Tetramitia</taxon>
        <taxon>Eutetramitia</taxon>
        <taxon>Acrasidae</taxon>
        <taxon>Acrasis</taxon>
    </lineage>
</organism>
<feature type="repeat" description="ANK" evidence="3">
    <location>
        <begin position="455"/>
        <end position="487"/>
    </location>
</feature>
<evidence type="ECO:0000256" key="5">
    <source>
        <dbReference type="SAM" id="MobiDB-lite"/>
    </source>
</evidence>
<evidence type="ECO:0000313" key="7">
    <source>
        <dbReference type="Proteomes" id="UP001431209"/>
    </source>
</evidence>
<proteinExistence type="predicted"/>
<dbReference type="InterPro" id="IPR002110">
    <property type="entry name" value="Ankyrin_rpt"/>
</dbReference>
<feature type="repeat" description="ANK" evidence="3">
    <location>
        <begin position="354"/>
        <end position="386"/>
    </location>
</feature>
<dbReference type="PRINTS" id="PR01415">
    <property type="entry name" value="ANKYRIN"/>
</dbReference>
<feature type="region of interest" description="Disordered" evidence="5">
    <location>
        <begin position="21"/>
        <end position="81"/>
    </location>
</feature>
<keyword evidence="1" id="KW-0677">Repeat</keyword>
<feature type="repeat" description="ANK" evidence="3">
    <location>
        <begin position="389"/>
        <end position="418"/>
    </location>
</feature>
<dbReference type="Proteomes" id="UP001431209">
    <property type="component" value="Unassembled WGS sequence"/>
</dbReference>
<dbReference type="Gene3D" id="1.25.40.20">
    <property type="entry name" value="Ankyrin repeat-containing domain"/>
    <property type="match status" value="1"/>
</dbReference>
<dbReference type="SUPFAM" id="SSF48403">
    <property type="entry name" value="Ankyrin repeat"/>
    <property type="match status" value="1"/>
</dbReference>
<evidence type="ECO:0000256" key="3">
    <source>
        <dbReference type="PROSITE-ProRule" id="PRU00023"/>
    </source>
</evidence>
<dbReference type="SMART" id="SM00248">
    <property type="entry name" value="ANK"/>
    <property type="match status" value="6"/>
</dbReference>
<comment type="caution">
    <text evidence="6">The sequence shown here is derived from an EMBL/GenBank/DDBJ whole genome shotgun (WGS) entry which is preliminary data.</text>
</comment>
<dbReference type="EMBL" id="JAOPGA020001753">
    <property type="protein sequence ID" value="KAL0491088.1"/>
    <property type="molecule type" value="Genomic_DNA"/>
</dbReference>
<dbReference type="PANTHER" id="PTHR24161:SF85">
    <property type="entry name" value="PALMITOYLTRANSFERASE HIP14"/>
    <property type="match status" value="1"/>
</dbReference>
<evidence type="ECO:0000313" key="6">
    <source>
        <dbReference type="EMBL" id="KAL0491088.1"/>
    </source>
</evidence>
<evidence type="ECO:0000256" key="1">
    <source>
        <dbReference type="ARBA" id="ARBA00022737"/>
    </source>
</evidence>
<keyword evidence="2 3" id="KW-0040">ANK repeat</keyword>
<feature type="coiled-coil region" evidence="4">
    <location>
        <begin position="550"/>
        <end position="612"/>
    </location>
</feature>
<evidence type="ECO:0000256" key="2">
    <source>
        <dbReference type="ARBA" id="ARBA00023043"/>
    </source>
</evidence>
<feature type="compositionally biased region" description="Polar residues" evidence="5">
    <location>
        <begin position="163"/>
        <end position="179"/>
    </location>
</feature>